<gene>
    <name evidence="1" type="ORF">HKK74_06490</name>
</gene>
<comment type="caution">
    <text evidence="1">The sequence shown here is derived from an EMBL/GenBank/DDBJ whole genome shotgun (WGS) entry which is preliminary data.</text>
</comment>
<proteinExistence type="predicted"/>
<dbReference type="Pfam" id="PF11343">
    <property type="entry name" value="DUF3145"/>
    <property type="match status" value="1"/>
</dbReference>
<protein>
    <submittedName>
        <fullName evidence="1">DUF3145 domain-containing protein</fullName>
    </submittedName>
</protein>
<dbReference type="EMBL" id="JABVEC010000003">
    <property type="protein sequence ID" value="MBC6465139.1"/>
    <property type="molecule type" value="Genomic_DNA"/>
</dbReference>
<sequence length="164" mass="17463">MTARGVFYVHSAPPALCPHIEWAVGGVLGVPASLAWTDQPAAPGTMRAELHWEGEPGTAAGIASSLRNWKLLRFEVTEDATPGCDGARYSCTPSLGVFTAVIGANGDVMIPENRLRHVMASAAGGKSSLEHELERLMGTPWDHELEPFRRAGDGAPVRWLHAAG</sequence>
<dbReference type="InterPro" id="IPR021491">
    <property type="entry name" value="DUF3145"/>
</dbReference>
<reference evidence="1 2" key="1">
    <citation type="submission" date="2020-06" db="EMBL/GenBank/DDBJ databases">
        <title>Actinomadura xiongansis sp. nov., isolated from soil of Baiyangdian.</title>
        <authorList>
            <person name="Zhang X."/>
        </authorList>
    </citation>
    <scope>NUCLEOTIDE SEQUENCE [LARGE SCALE GENOMIC DNA]</scope>
    <source>
        <strain evidence="1 2">HBUM206468</strain>
    </source>
</reference>
<keyword evidence="2" id="KW-1185">Reference proteome</keyword>
<dbReference type="Proteomes" id="UP000805614">
    <property type="component" value="Unassembled WGS sequence"/>
</dbReference>
<evidence type="ECO:0000313" key="2">
    <source>
        <dbReference type="Proteomes" id="UP000805614"/>
    </source>
</evidence>
<name>A0ABR7LJW4_9ACTN</name>
<evidence type="ECO:0000313" key="1">
    <source>
        <dbReference type="EMBL" id="MBC6465139.1"/>
    </source>
</evidence>
<organism evidence="1 2">
    <name type="scientific">Actinomadura alba</name>
    <dbReference type="NCBI Taxonomy" id="406431"/>
    <lineage>
        <taxon>Bacteria</taxon>
        <taxon>Bacillati</taxon>
        <taxon>Actinomycetota</taxon>
        <taxon>Actinomycetes</taxon>
        <taxon>Streptosporangiales</taxon>
        <taxon>Thermomonosporaceae</taxon>
        <taxon>Actinomadura</taxon>
    </lineage>
</organism>
<dbReference type="RefSeq" id="WP_187242148.1">
    <property type="nucleotide sequence ID" value="NZ_BAAAOK010000017.1"/>
</dbReference>
<accession>A0ABR7LJW4</accession>